<dbReference type="EMBL" id="KN731842">
    <property type="protein sequence ID" value="KIH59552.1"/>
    <property type="molecule type" value="Genomic_DNA"/>
</dbReference>
<evidence type="ECO:0000256" key="1">
    <source>
        <dbReference type="ARBA" id="ARBA00008601"/>
    </source>
</evidence>
<dbReference type="InterPro" id="IPR052103">
    <property type="entry name" value="Dual_spec_Phospatases"/>
</dbReference>
<keyword evidence="6" id="KW-1185">Reference proteome</keyword>
<protein>
    <submittedName>
        <fullName evidence="5">Uncharacterized protein</fullName>
    </submittedName>
</protein>
<evidence type="ECO:0000313" key="6">
    <source>
        <dbReference type="Proteomes" id="UP000054047"/>
    </source>
</evidence>
<dbReference type="GO" id="GO:0004721">
    <property type="term" value="F:phosphoprotein phosphatase activity"/>
    <property type="evidence" value="ECO:0007669"/>
    <property type="project" value="UniProtKB-KW"/>
</dbReference>
<evidence type="ECO:0000256" key="3">
    <source>
        <dbReference type="ARBA" id="ARBA00022912"/>
    </source>
</evidence>
<feature type="region of interest" description="Disordered" evidence="4">
    <location>
        <begin position="91"/>
        <end position="116"/>
    </location>
</feature>
<sequence>MKSKRPMVRPNLGFWRQLIAYEQNVKENAGSVRLVRDEAQPECLLPDVYLSIAIQPRPVLTHRPNIFKRHVADAFTRLVIAEPSADRGFVVLSPSPDQESVERQSDEPRERRMSGLRPKFQPVLEPLLEITEAVC</sequence>
<keyword evidence="3" id="KW-0904">Protein phosphatase</keyword>
<feature type="compositionally biased region" description="Basic and acidic residues" evidence="4">
    <location>
        <begin position="100"/>
        <end position="113"/>
    </location>
</feature>
<organism evidence="5 6">
    <name type="scientific">Ancylostoma duodenale</name>
    <dbReference type="NCBI Taxonomy" id="51022"/>
    <lineage>
        <taxon>Eukaryota</taxon>
        <taxon>Metazoa</taxon>
        <taxon>Ecdysozoa</taxon>
        <taxon>Nematoda</taxon>
        <taxon>Chromadorea</taxon>
        <taxon>Rhabditida</taxon>
        <taxon>Rhabditina</taxon>
        <taxon>Rhabditomorpha</taxon>
        <taxon>Strongyloidea</taxon>
        <taxon>Ancylostomatidae</taxon>
        <taxon>Ancylostomatinae</taxon>
        <taxon>Ancylostoma</taxon>
    </lineage>
</organism>
<reference evidence="5 6" key="1">
    <citation type="submission" date="2013-12" db="EMBL/GenBank/DDBJ databases">
        <title>Draft genome of the parsitic nematode Ancylostoma duodenale.</title>
        <authorList>
            <person name="Mitreva M."/>
        </authorList>
    </citation>
    <scope>NUCLEOTIDE SEQUENCE [LARGE SCALE GENOMIC DNA]</scope>
    <source>
        <strain evidence="5 6">Zhejiang</strain>
    </source>
</reference>
<dbReference type="AlphaFoldDB" id="A0A0C2DAY8"/>
<dbReference type="Proteomes" id="UP000054047">
    <property type="component" value="Unassembled WGS sequence"/>
</dbReference>
<dbReference type="PANTHER" id="PTHR45961">
    <property type="entry name" value="IP21249P"/>
    <property type="match status" value="1"/>
</dbReference>
<dbReference type="GO" id="GO:0005737">
    <property type="term" value="C:cytoplasm"/>
    <property type="evidence" value="ECO:0007669"/>
    <property type="project" value="TreeGrafter"/>
</dbReference>
<evidence type="ECO:0000256" key="2">
    <source>
        <dbReference type="ARBA" id="ARBA00022801"/>
    </source>
</evidence>
<comment type="similarity">
    <text evidence="1">Belongs to the protein-tyrosine phosphatase family. Non-receptor class dual specificity subfamily.</text>
</comment>
<evidence type="ECO:0000256" key="4">
    <source>
        <dbReference type="SAM" id="MobiDB-lite"/>
    </source>
</evidence>
<gene>
    <name evidence="5" type="ORF">ANCDUO_10209</name>
</gene>
<name>A0A0C2DAY8_9BILA</name>
<dbReference type="InterPro" id="IPR029021">
    <property type="entry name" value="Prot-tyrosine_phosphatase-like"/>
</dbReference>
<evidence type="ECO:0000313" key="5">
    <source>
        <dbReference type="EMBL" id="KIH59552.1"/>
    </source>
</evidence>
<dbReference type="PANTHER" id="PTHR45961:SF9">
    <property type="entry name" value="DUAL SPECIFICITY PROTEIN PHOSPHATASE 14"/>
    <property type="match status" value="1"/>
</dbReference>
<keyword evidence="2" id="KW-0378">Hydrolase</keyword>
<dbReference type="OrthoDB" id="285418at2759"/>
<accession>A0A0C2DAY8</accession>
<proteinExistence type="inferred from homology"/>
<dbReference type="Gene3D" id="3.90.190.10">
    <property type="entry name" value="Protein tyrosine phosphatase superfamily"/>
    <property type="match status" value="1"/>
</dbReference>